<reference evidence="1 2" key="1">
    <citation type="submission" date="2023-12" db="EMBL/GenBank/DDBJ databases">
        <title>Stenotrophomonas guangdongensis sp. nov., isolated from wilted pepper plants (Capsicum annuum).</title>
        <authorList>
            <person name="Qiu M."/>
            <person name="Li Y."/>
            <person name="Liu Q."/>
            <person name="Zhang X."/>
            <person name="Huang Y."/>
            <person name="Guo R."/>
            <person name="Hu M."/>
            <person name="Zhou J."/>
            <person name="Zhou X."/>
        </authorList>
    </citation>
    <scope>NUCLEOTIDE SEQUENCE [LARGE SCALE GENOMIC DNA]</scope>
    <source>
        <strain evidence="1 2">MH1</strain>
    </source>
</reference>
<protein>
    <submittedName>
        <fullName evidence="1">Uncharacterized protein</fullName>
    </submittedName>
</protein>
<name>A0ABU5V7A8_9GAMM</name>
<proteinExistence type="predicted"/>
<dbReference type="Proteomes" id="UP001301653">
    <property type="component" value="Unassembled WGS sequence"/>
</dbReference>
<gene>
    <name evidence="1" type="ORF">VA603_17060</name>
</gene>
<accession>A0ABU5V7A8</accession>
<organism evidence="1 2">
    <name type="scientific">Stenotrophomonas capsici</name>
    <dbReference type="NCBI Taxonomy" id="3110230"/>
    <lineage>
        <taxon>Bacteria</taxon>
        <taxon>Pseudomonadati</taxon>
        <taxon>Pseudomonadota</taxon>
        <taxon>Gammaproteobacteria</taxon>
        <taxon>Lysobacterales</taxon>
        <taxon>Lysobacteraceae</taxon>
        <taxon>Stenotrophomonas</taxon>
    </lineage>
</organism>
<dbReference type="EMBL" id="JAYFUH010000249">
    <property type="protein sequence ID" value="MEA5669246.1"/>
    <property type="molecule type" value="Genomic_DNA"/>
</dbReference>
<dbReference type="RefSeq" id="WP_323439534.1">
    <property type="nucleotide sequence ID" value="NZ_JAYFUH010000249.1"/>
</dbReference>
<evidence type="ECO:0000313" key="2">
    <source>
        <dbReference type="Proteomes" id="UP001301653"/>
    </source>
</evidence>
<comment type="caution">
    <text evidence="1">The sequence shown here is derived from an EMBL/GenBank/DDBJ whole genome shotgun (WGS) entry which is preliminary data.</text>
</comment>
<keyword evidence="2" id="KW-1185">Reference proteome</keyword>
<evidence type="ECO:0000313" key="1">
    <source>
        <dbReference type="EMBL" id="MEA5669246.1"/>
    </source>
</evidence>
<sequence>MNDSDTPIDQWWLAHLGNTLIWARLRVRPAGTAEVLDSDGNTLSYDSEDTARAQLFDAEFVAYDGLDEEDALARGFSLSEVQPPQASDDDALRGRMVQLLGGRA</sequence>